<accession>A0A0G3I3Z6</accession>
<dbReference type="EMBL" id="CP004021">
    <property type="protein sequence ID" value="AKK20611.1"/>
    <property type="molecule type" value="Genomic_DNA"/>
</dbReference>
<dbReference type="PATRIC" id="fig|1277257.4.peg.1079"/>
<protein>
    <submittedName>
        <fullName evidence="1">Uncharacterized protein</fullName>
    </submittedName>
</protein>
<organism evidence="1 2">
    <name type="scientific">Candidatus Liberibacter africanus PTSAPSY</name>
    <dbReference type="NCBI Taxonomy" id="1277257"/>
    <lineage>
        <taxon>Bacteria</taxon>
        <taxon>Pseudomonadati</taxon>
        <taxon>Pseudomonadota</taxon>
        <taxon>Alphaproteobacteria</taxon>
        <taxon>Hyphomicrobiales</taxon>
        <taxon>Rhizobiaceae</taxon>
        <taxon>Liberibacter</taxon>
    </lineage>
</organism>
<gene>
    <name evidence="1" type="ORF">G293_04980</name>
</gene>
<evidence type="ECO:0000313" key="1">
    <source>
        <dbReference type="EMBL" id="AKK20611.1"/>
    </source>
</evidence>
<keyword evidence="2" id="KW-1185">Reference proteome</keyword>
<sequence length="71" mass="8664">MNHHEPLLGYVFLATLVSDYDRTKKDLEHEEAKKKWEDTEKIRFRMIYEAHQAKGPLRRRVLELEEALRRK</sequence>
<name>A0A0G3I3Z6_LIBAF</name>
<dbReference type="AlphaFoldDB" id="A0A0G3I3Z6"/>
<dbReference type="KEGG" id="lau:G293_04980"/>
<dbReference type="Proteomes" id="UP000035503">
    <property type="component" value="Chromosome"/>
</dbReference>
<reference evidence="1 2" key="1">
    <citation type="journal article" date="2015" name="Genome Announc.">
        <title>Complete Genome Sequence of 'Candidatus Liberibacter africanus,' a Bacterium Associated with Citrus Huanglongbing.</title>
        <authorList>
            <person name="Lin H."/>
            <person name="Pietersen G."/>
            <person name="Han C."/>
            <person name="Read D.A."/>
            <person name="Lou B."/>
            <person name="Gupta G."/>
            <person name="Civerolo E.L."/>
        </authorList>
    </citation>
    <scope>NUCLEOTIDE SEQUENCE [LARGE SCALE GENOMIC DNA]</scope>
    <source>
        <strain evidence="1 2">PTSAPSY</strain>
    </source>
</reference>
<evidence type="ECO:0000313" key="2">
    <source>
        <dbReference type="Proteomes" id="UP000035503"/>
    </source>
</evidence>
<proteinExistence type="predicted"/>